<keyword evidence="5" id="KW-0677">Repeat</keyword>
<evidence type="ECO:0000259" key="12">
    <source>
        <dbReference type="PROSITE" id="PS50929"/>
    </source>
</evidence>
<evidence type="ECO:0000256" key="5">
    <source>
        <dbReference type="ARBA" id="ARBA00022737"/>
    </source>
</evidence>
<keyword evidence="7" id="KW-0067">ATP-binding</keyword>
<keyword evidence="8 11" id="KW-1133">Transmembrane helix</keyword>
<keyword evidence="14" id="KW-1185">Reference proteome</keyword>
<dbReference type="InterPro" id="IPR039421">
    <property type="entry name" value="Type_1_exporter"/>
</dbReference>
<feature type="region of interest" description="Disordered" evidence="10">
    <location>
        <begin position="1"/>
        <end position="42"/>
    </location>
</feature>
<evidence type="ECO:0000256" key="8">
    <source>
        <dbReference type="ARBA" id="ARBA00022989"/>
    </source>
</evidence>
<dbReference type="Gene3D" id="3.40.50.300">
    <property type="entry name" value="P-loop containing nucleotide triphosphate hydrolases"/>
    <property type="match status" value="1"/>
</dbReference>
<evidence type="ECO:0000256" key="3">
    <source>
        <dbReference type="ARBA" id="ARBA00022448"/>
    </source>
</evidence>
<dbReference type="GO" id="GO:0005524">
    <property type="term" value="F:ATP binding"/>
    <property type="evidence" value="ECO:0007669"/>
    <property type="project" value="UniProtKB-KW"/>
</dbReference>
<feature type="transmembrane region" description="Helical" evidence="11">
    <location>
        <begin position="346"/>
        <end position="367"/>
    </location>
</feature>
<feature type="transmembrane region" description="Helical" evidence="11">
    <location>
        <begin position="160"/>
        <end position="184"/>
    </location>
</feature>
<evidence type="ECO:0000256" key="2">
    <source>
        <dbReference type="ARBA" id="ARBA00007577"/>
    </source>
</evidence>
<dbReference type="EMBL" id="OA882060">
    <property type="protein sequence ID" value="CAD7272369.1"/>
    <property type="molecule type" value="Genomic_DNA"/>
</dbReference>
<evidence type="ECO:0000256" key="11">
    <source>
        <dbReference type="SAM" id="Phobius"/>
    </source>
</evidence>
<dbReference type="PANTHER" id="PTHR24222">
    <property type="entry name" value="ABC TRANSPORTER B FAMILY"/>
    <property type="match status" value="1"/>
</dbReference>
<name>A0A7R9BC19_9CRUS</name>
<dbReference type="Pfam" id="PF00664">
    <property type="entry name" value="ABC_membrane"/>
    <property type="match status" value="1"/>
</dbReference>
<dbReference type="Gene3D" id="1.20.1560.10">
    <property type="entry name" value="ABC transporter type 1, transmembrane domain"/>
    <property type="match status" value="1"/>
</dbReference>
<evidence type="ECO:0000313" key="14">
    <source>
        <dbReference type="Proteomes" id="UP000678499"/>
    </source>
</evidence>
<evidence type="ECO:0000256" key="6">
    <source>
        <dbReference type="ARBA" id="ARBA00022741"/>
    </source>
</evidence>
<keyword evidence="6" id="KW-0547">Nucleotide-binding</keyword>
<protein>
    <recommendedName>
        <fullName evidence="12">ABC transmembrane type-1 domain-containing protein</fullName>
    </recommendedName>
</protein>
<keyword evidence="9 11" id="KW-0472">Membrane</keyword>
<evidence type="ECO:0000256" key="10">
    <source>
        <dbReference type="SAM" id="MobiDB-lite"/>
    </source>
</evidence>
<comment type="similarity">
    <text evidence="2">Belongs to the ABC transporter superfamily. ABCB family. Multidrug resistance exporter (TC 3.A.1.201) subfamily.</text>
</comment>
<feature type="transmembrane region" description="Helical" evidence="11">
    <location>
        <begin position="66"/>
        <end position="89"/>
    </location>
</feature>
<dbReference type="GO" id="GO:0140359">
    <property type="term" value="F:ABC-type transporter activity"/>
    <property type="evidence" value="ECO:0007669"/>
    <property type="project" value="InterPro"/>
</dbReference>
<sequence length="483" mass="53195">MPTKKEIQAQDNPGFQLDEPPDVKENGGGKKKKKDAQKKEEKPLIPEAAPVSFFRLYRFADAKDKVYLFLGFLASLTSGLCFPAMVILFGRMTNSLVSNGIISMLETLASNSTVEELCVEFLASNETYLESFYNMSGPDITLIQNACDVDMTAEIEMFGIGNAILGAIQLLLGYLSVFMLNAAAENQVFRIRSLFLKGVLRQDIGWYDTHQTGDFASRVTEDLNKLQEGIGEKVGMFAFFMTVFVASLINALVHGWELTLVIMSVMPVLMIAMGIMAKASLKIHRRFVQSSISELELNAYGNAGAVAEEVISSIRTVVAFGGQEKEVERYNVNLVKARKLGIKRSLWTGIGGGLAWFMIFVSYAMAFWYGPKLIIDSRGQENPEYDASVLIIVFFSVLMGAMNVGQATPYIESFGVARAAAATLFTIIDRQPPIDSSSEAGKKPKLITGRVQFKDVKFHYPSRPDVPILQGLSLDIEPGQTVA</sequence>
<comment type="subcellular location">
    <subcellularLocation>
        <location evidence="1">Membrane</location>
        <topology evidence="1">Multi-pass membrane protein</topology>
    </subcellularLocation>
</comment>
<proteinExistence type="inferred from homology"/>
<evidence type="ECO:0000256" key="1">
    <source>
        <dbReference type="ARBA" id="ARBA00004141"/>
    </source>
</evidence>
<dbReference type="Proteomes" id="UP000678499">
    <property type="component" value="Unassembled WGS sequence"/>
</dbReference>
<accession>A0A7R9BC19</accession>
<dbReference type="PROSITE" id="PS50929">
    <property type="entry name" value="ABC_TM1F"/>
    <property type="match status" value="1"/>
</dbReference>
<keyword evidence="4 11" id="KW-0812">Transmembrane</keyword>
<dbReference type="GO" id="GO:0005886">
    <property type="term" value="C:plasma membrane"/>
    <property type="evidence" value="ECO:0007669"/>
    <property type="project" value="TreeGrafter"/>
</dbReference>
<evidence type="ECO:0000313" key="13">
    <source>
        <dbReference type="EMBL" id="CAD7272369.1"/>
    </source>
</evidence>
<dbReference type="CDD" id="cd18577">
    <property type="entry name" value="ABC_6TM_Pgp_ABCB1_D1_like"/>
    <property type="match status" value="1"/>
</dbReference>
<evidence type="ECO:0000256" key="9">
    <source>
        <dbReference type="ARBA" id="ARBA00023136"/>
    </source>
</evidence>
<dbReference type="FunFam" id="1.20.1560.10:FF:000018">
    <property type="entry name" value="ATP-binding cassette subfamily B member 11"/>
    <property type="match status" value="1"/>
</dbReference>
<feature type="transmembrane region" description="Helical" evidence="11">
    <location>
        <begin position="387"/>
        <end position="405"/>
    </location>
</feature>
<dbReference type="InterPro" id="IPR011527">
    <property type="entry name" value="ABC1_TM_dom"/>
</dbReference>
<keyword evidence="3" id="KW-0813">Transport</keyword>
<dbReference type="InterPro" id="IPR027417">
    <property type="entry name" value="P-loop_NTPase"/>
</dbReference>
<dbReference type="PANTHER" id="PTHR24222:SF76">
    <property type="entry name" value="MYCOBACTIN IMPORT ATP-BINDING_PERMEASE PROTEIN IRTB"/>
    <property type="match status" value="1"/>
</dbReference>
<gene>
    <name evidence="13" type="ORF">NMOB1V02_LOCUS310</name>
</gene>
<organism evidence="13">
    <name type="scientific">Notodromas monacha</name>
    <dbReference type="NCBI Taxonomy" id="399045"/>
    <lineage>
        <taxon>Eukaryota</taxon>
        <taxon>Metazoa</taxon>
        <taxon>Ecdysozoa</taxon>
        <taxon>Arthropoda</taxon>
        <taxon>Crustacea</taxon>
        <taxon>Oligostraca</taxon>
        <taxon>Ostracoda</taxon>
        <taxon>Podocopa</taxon>
        <taxon>Podocopida</taxon>
        <taxon>Cypridocopina</taxon>
        <taxon>Cypridoidea</taxon>
        <taxon>Cyprididae</taxon>
        <taxon>Notodromas</taxon>
    </lineage>
</organism>
<dbReference type="SUPFAM" id="SSF90123">
    <property type="entry name" value="ABC transporter transmembrane region"/>
    <property type="match status" value="1"/>
</dbReference>
<reference evidence="13" key="1">
    <citation type="submission" date="2020-11" db="EMBL/GenBank/DDBJ databases">
        <authorList>
            <person name="Tran Van P."/>
        </authorList>
    </citation>
    <scope>NUCLEOTIDE SEQUENCE</scope>
</reference>
<dbReference type="OrthoDB" id="6500128at2759"/>
<feature type="transmembrane region" description="Helical" evidence="11">
    <location>
        <begin position="258"/>
        <end position="277"/>
    </location>
</feature>
<evidence type="ECO:0000256" key="7">
    <source>
        <dbReference type="ARBA" id="ARBA00022840"/>
    </source>
</evidence>
<feature type="transmembrane region" description="Helical" evidence="11">
    <location>
        <begin position="234"/>
        <end position="252"/>
    </location>
</feature>
<evidence type="ECO:0000256" key="4">
    <source>
        <dbReference type="ARBA" id="ARBA00022692"/>
    </source>
</evidence>
<dbReference type="EMBL" id="CAJPEX010000023">
    <property type="protein sequence ID" value="CAG0912521.1"/>
    <property type="molecule type" value="Genomic_DNA"/>
</dbReference>
<dbReference type="InterPro" id="IPR036640">
    <property type="entry name" value="ABC1_TM_sf"/>
</dbReference>
<feature type="domain" description="ABC transmembrane type-1" evidence="12">
    <location>
        <begin position="69"/>
        <end position="414"/>
    </location>
</feature>
<dbReference type="AlphaFoldDB" id="A0A7R9BC19"/>